<keyword evidence="2" id="KW-0472">Membrane</keyword>
<gene>
    <name evidence="4" type="ORF">PHATRDRAFT_45740</name>
</gene>
<feature type="compositionally biased region" description="Low complexity" evidence="1">
    <location>
        <begin position="780"/>
        <end position="795"/>
    </location>
</feature>
<feature type="region of interest" description="Disordered" evidence="1">
    <location>
        <begin position="806"/>
        <end position="825"/>
    </location>
</feature>
<accession>B7FZM7</accession>
<keyword evidence="5" id="KW-1185">Reference proteome</keyword>
<protein>
    <recommendedName>
        <fullName evidence="3">Putative collagen-binding domain-containing protein</fullName>
    </recommendedName>
</protein>
<dbReference type="EMBL" id="CM000611">
    <property type="protein sequence ID" value="EEC48165.1"/>
    <property type="molecule type" value="Genomic_DNA"/>
</dbReference>
<reference evidence="4 5" key="1">
    <citation type="journal article" date="2008" name="Nature">
        <title>The Phaeodactylum genome reveals the evolutionary history of diatom genomes.</title>
        <authorList>
            <person name="Bowler C."/>
            <person name="Allen A.E."/>
            <person name="Badger J.H."/>
            <person name="Grimwood J."/>
            <person name="Jabbari K."/>
            <person name="Kuo A."/>
            <person name="Maheswari U."/>
            <person name="Martens C."/>
            <person name="Maumus F."/>
            <person name="Otillar R.P."/>
            <person name="Rayko E."/>
            <person name="Salamov A."/>
            <person name="Vandepoele K."/>
            <person name="Beszteri B."/>
            <person name="Gruber A."/>
            <person name="Heijde M."/>
            <person name="Katinka M."/>
            <person name="Mock T."/>
            <person name="Valentin K."/>
            <person name="Verret F."/>
            <person name="Berges J.A."/>
            <person name="Brownlee C."/>
            <person name="Cadoret J.P."/>
            <person name="Chiovitti A."/>
            <person name="Choi C.J."/>
            <person name="Coesel S."/>
            <person name="De Martino A."/>
            <person name="Detter J.C."/>
            <person name="Durkin C."/>
            <person name="Falciatore A."/>
            <person name="Fournet J."/>
            <person name="Haruta M."/>
            <person name="Huysman M.J."/>
            <person name="Jenkins B.D."/>
            <person name="Jiroutova K."/>
            <person name="Jorgensen R.E."/>
            <person name="Joubert Y."/>
            <person name="Kaplan A."/>
            <person name="Kroger N."/>
            <person name="Kroth P.G."/>
            <person name="La Roche J."/>
            <person name="Lindquist E."/>
            <person name="Lommer M."/>
            <person name="Martin-Jezequel V."/>
            <person name="Lopez P.J."/>
            <person name="Lucas S."/>
            <person name="Mangogna M."/>
            <person name="McGinnis K."/>
            <person name="Medlin L.K."/>
            <person name="Montsant A."/>
            <person name="Oudot-Le Secq M.P."/>
            <person name="Napoli C."/>
            <person name="Obornik M."/>
            <person name="Parker M.S."/>
            <person name="Petit J.L."/>
            <person name="Porcel B.M."/>
            <person name="Poulsen N."/>
            <person name="Robison M."/>
            <person name="Rychlewski L."/>
            <person name="Rynearson T.A."/>
            <person name="Schmutz J."/>
            <person name="Shapiro H."/>
            <person name="Siaut M."/>
            <person name="Stanley M."/>
            <person name="Sussman M.R."/>
            <person name="Taylor A.R."/>
            <person name="Vardi A."/>
            <person name="von Dassow P."/>
            <person name="Vyverman W."/>
            <person name="Willis A."/>
            <person name="Wyrwicz L.S."/>
            <person name="Rokhsar D.S."/>
            <person name="Weissenbach J."/>
            <person name="Armbrust E.V."/>
            <person name="Green B.R."/>
            <person name="Van de Peer Y."/>
            <person name="Grigoriev I.V."/>
        </authorList>
    </citation>
    <scope>NUCLEOTIDE SEQUENCE [LARGE SCALE GENOMIC DNA]</scope>
    <source>
        <strain evidence="4 5">CCAP 1055/1</strain>
    </source>
</reference>
<dbReference type="InterPro" id="IPR024749">
    <property type="entry name" value="Collagen-bd_put"/>
</dbReference>
<dbReference type="HOGENOM" id="CLU_343424_0_0_1"/>
<sequence length="825" mass="90838">MGQSTRTSQNDSWVPRHFRHVSSTQTVPTCPHHRQFGVPTVGFPIHRRMLVALLLGVLGTASGDTNPFSYTASRAGTVSGTLRQWETITLALRGPPNSNNDSSASSNPRMDNRLDVTWAPEGSRSSLTVPGYLATTSTSTSSNTTNNSTTTNPETDGSVWLVHVTLESAGTWHWEASFRTGPNVAIRSMDNTDANIDTDTDTSTSGWGDRITGSIVVAQSAHEDEFASESAPGETFWELGKLEYVGAHHALFARGHGRWFLQSGVDLGSTLLRWLDYGTDDYPTESSTTTTSLPPGSAWLTRHQASFPISHHAPSWTHEMGNQAMGLLEYLARHGVNAIRLNVWDDTDASTSHQFLFAADQDPNSIRVSQLARWQVALEYAQRLGLALQIQLHGSDGPENESPDVTTEQRRKLYYRELVARYGHHLALSWHLGPAGPTSESRANDLRSIDAYQHTIVVDSTTTERDFPTHNLLGVDTVDSVVVPTPTRSLALTNTVVRDVTTWRDLSRARKHHWIVHTQHAYTPSASLPPQVRLRDDDEYVQNIRRNVVWGNLLAGGAGVEYGLREAIASNGADTLVDLERIWLYTRLALDFLQNLTPRIPFWYMVNENFRVTSSTAGALCLAQPRGDVMVLYFPKGGTARVHLPKGDDGTSYTIQWYDPRVGGELQTGSIASVQTVASTKVSLGTAPSVPHQDWVVLLRRVVAPIPVTPKTRNGPRPWWGVGMTLGTALVLLLTGVFVLYRYYGPSGRQRRGRWNTDAWYAPRSGRGRVSALSRRRGTTTRSNTSGSNSSANVNVSAHTFVPRTYDSHLRQGPPGRAGHGHSLV</sequence>
<organism evidence="4 5">
    <name type="scientific">Phaeodactylum tricornutum (strain CCAP 1055/1)</name>
    <dbReference type="NCBI Taxonomy" id="556484"/>
    <lineage>
        <taxon>Eukaryota</taxon>
        <taxon>Sar</taxon>
        <taxon>Stramenopiles</taxon>
        <taxon>Ochrophyta</taxon>
        <taxon>Bacillariophyta</taxon>
        <taxon>Bacillariophyceae</taxon>
        <taxon>Bacillariophycidae</taxon>
        <taxon>Naviculales</taxon>
        <taxon>Phaeodactylaceae</taxon>
        <taxon>Phaeodactylum</taxon>
    </lineage>
</organism>
<dbReference type="AlphaFoldDB" id="B7FZM7"/>
<dbReference type="InterPro" id="IPR017853">
    <property type="entry name" value="GH"/>
</dbReference>
<dbReference type="RefSeq" id="XP_002179974.1">
    <property type="nucleotide sequence ID" value="XM_002179938.1"/>
</dbReference>
<dbReference type="Pfam" id="PF12904">
    <property type="entry name" value="Collagen_bind_2"/>
    <property type="match status" value="1"/>
</dbReference>
<dbReference type="InterPro" id="IPR013783">
    <property type="entry name" value="Ig-like_fold"/>
</dbReference>
<dbReference type="GeneID" id="7200770"/>
<evidence type="ECO:0000313" key="4">
    <source>
        <dbReference type="EMBL" id="EEC48165.1"/>
    </source>
</evidence>
<keyword evidence="2" id="KW-1133">Transmembrane helix</keyword>
<evidence type="ECO:0000256" key="1">
    <source>
        <dbReference type="SAM" id="MobiDB-lite"/>
    </source>
</evidence>
<evidence type="ECO:0000256" key="2">
    <source>
        <dbReference type="SAM" id="Phobius"/>
    </source>
</evidence>
<reference evidence="5" key="2">
    <citation type="submission" date="2008-08" db="EMBL/GenBank/DDBJ databases">
        <authorList>
            <consortium name="Diatom Consortium"/>
            <person name="Grigoriev I."/>
            <person name="Grimwood J."/>
            <person name="Kuo A."/>
            <person name="Otillar R.P."/>
            <person name="Salamov A."/>
            <person name="Detter J.C."/>
            <person name="Lindquist E."/>
            <person name="Shapiro H."/>
            <person name="Lucas S."/>
            <person name="Glavina del Rio T."/>
            <person name="Pitluck S."/>
            <person name="Rokhsar D."/>
            <person name="Bowler C."/>
        </authorList>
    </citation>
    <scope>GENOME REANNOTATION</scope>
    <source>
        <strain evidence="5">CCAP 1055/1</strain>
    </source>
</reference>
<dbReference type="Proteomes" id="UP000000759">
    <property type="component" value="Chromosome 8"/>
</dbReference>
<feature type="compositionally biased region" description="Low complexity" evidence="1">
    <location>
        <begin position="135"/>
        <end position="152"/>
    </location>
</feature>
<keyword evidence="2" id="KW-0812">Transmembrane</keyword>
<feature type="domain" description="Putative collagen-binding" evidence="3">
    <location>
        <begin position="621"/>
        <end position="699"/>
    </location>
</feature>
<name>B7FZM7_PHATC</name>
<feature type="region of interest" description="Disordered" evidence="1">
    <location>
        <begin position="90"/>
        <end position="156"/>
    </location>
</feature>
<feature type="compositionally biased region" description="Low complexity" evidence="1">
    <location>
        <begin position="95"/>
        <end position="108"/>
    </location>
</feature>
<dbReference type="KEGG" id="pti:PHATRDRAFT_45740"/>
<evidence type="ECO:0000259" key="3">
    <source>
        <dbReference type="Pfam" id="PF12904"/>
    </source>
</evidence>
<dbReference type="InParanoid" id="B7FZM7"/>
<feature type="transmembrane region" description="Helical" evidence="2">
    <location>
        <begin position="719"/>
        <end position="744"/>
    </location>
</feature>
<evidence type="ECO:0000313" key="5">
    <source>
        <dbReference type="Proteomes" id="UP000000759"/>
    </source>
</evidence>
<dbReference type="PaxDb" id="2850-Phatr45740"/>
<dbReference type="SUPFAM" id="SSF51445">
    <property type="entry name" value="(Trans)glycosidases"/>
    <property type="match status" value="1"/>
</dbReference>
<dbReference type="Gene3D" id="3.20.20.80">
    <property type="entry name" value="Glycosidases"/>
    <property type="match status" value="1"/>
</dbReference>
<dbReference type="Gene3D" id="2.60.40.10">
    <property type="entry name" value="Immunoglobulins"/>
    <property type="match status" value="1"/>
</dbReference>
<proteinExistence type="predicted"/>
<feature type="region of interest" description="Disordered" evidence="1">
    <location>
        <begin position="766"/>
        <end position="795"/>
    </location>
</feature>